<sequence length="123" mass="13655">MDDYFMGAHLVTKTDAVVEAEKMKQKGSNYFGNDSASDHPEGTTKEITAFFPGGTPKFTSGAVYRMKACGEIRRKCDAWLADMDWALLTKWENILAAPDQFDEETDTEGLLPSEAGEKHRDGN</sequence>
<dbReference type="Proteomes" id="UP000709295">
    <property type="component" value="Unassembled WGS sequence"/>
</dbReference>
<feature type="region of interest" description="Disordered" evidence="1">
    <location>
        <begin position="99"/>
        <end position="123"/>
    </location>
</feature>
<name>A0A8J5M3F5_9STRA</name>
<protein>
    <submittedName>
        <fullName evidence="2">Uncharacterized protein</fullName>
    </submittedName>
</protein>
<evidence type="ECO:0000313" key="2">
    <source>
        <dbReference type="EMBL" id="KAG6958933.1"/>
    </source>
</evidence>
<gene>
    <name evidence="2" type="ORF">JG688_00010316</name>
</gene>
<evidence type="ECO:0000256" key="1">
    <source>
        <dbReference type="SAM" id="MobiDB-lite"/>
    </source>
</evidence>
<organism evidence="2 3">
    <name type="scientific">Phytophthora aleatoria</name>
    <dbReference type="NCBI Taxonomy" id="2496075"/>
    <lineage>
        <taxon>Eukaryota</taxon>
        <taxon>Sar</taxon>
        <taxon>Stramenopiles</taxon>
        <taxon>Oomycota</taxon>
        <taxon>Peronosporomycetes</taxon>
        <taxon>Peronosporales</taxon>
        <taxon>Peronosporaceae</taxon>
        <taxon>Phytophthora</taxon>
    </lineage>
</organism>
<comment type="caution">
    <text evidence="2">The sequence shown here is derived from an EMBL/GenBank/DDBJ whole genome shotgun (WGS) entry which is preliminary data.</text>
</comment>
<keyword evidence="3" id="KW-1185">Reference proteome</keyword>
<accession>A0A8J5M3F5</accession>
<dbReference type="AlphaFoldDB" id="A0A8J5M3F5"/>
<proteinExistence type="predicted"/>
<reference evidence="2" key="1">
    <citation type="submission" date="2021-01" db="EMBL/GenBank/DDBJ databases">
        <title>Phytophthora aleatoria, a newly-described species from Pinus radiata is distinct from Phytophthora cactorum isolates based on comparative genomics.</title>
        <authorList>
            <person name="Mcdougal R."/>
            <person name="Panda P."/>
            <person name="Williams N."/>
            <person name="Studholme D.J."/>
        </authorList>
    </citation>
    <scope>NUCLEOTIDE SEQUENCE</scope>
    <source>
        <strain evidence="2">NZFS 4037</strain>
    </source>
</reference>
<evidence type="ECO:0000313" key="3">
    <source>
        <dbReference type="Proteomes" id="UP000709295"/>
    </source>
</evidence>
<dbReference type="EMBL" id="JAENGY010000643">
    <property type="protein sequence ID" value="KAG6958933.1"/>
    <property type="molecule type" value="Genomic_DNA"/>
</dbReference>